<dbReference type="GO" id="GO:0004497">
    <property type="term" value="F:monooxygenase activity"/>
    <property type="evidence" value="ECO:0007669"/>
    <property type="project" value="UniProtKB-KW"/>
</dbReference>
<dbReference type="PANTHER" id="PTHR24291">
    <property type="entry name" value="CYTOCHROME P450 FAMILY 4"/>
    <property type="match status" value="1"/>
</dbReference>
<evidence type="ECO:0000313" key="12">
    <source>
        <dbReference type="Proteomes" id="UP000663829"/>
    </source>
</evidence>
<keyword evidence="9" id="KW-0472">Membrane</keyword>
<evidence type="ECO:0000313" key="11">
    <source>
        <dbReference type="EMBL" id="CAF3812389.1"/>
    </source>
</evidence>
<accession>A0A814JUJ0</accession>
<dbReference type="Gene3D" id="1.10.630.10">
    <property type="entry name" value="Cytochrome P450"/>
    <property type="match status" value="1"/>
</dbReference>
<evidence type="ECO:0000256" key="4">
    <source>
        <dbReference type="ARBA" id="ARBA00023002"/>
    </source>
</evidence>
<dbReference type="Proteomes" id="UP000681722">
    <property type="component" value="Unassembled WGS sequence"/>
</dbReference>
<dbReference type="GO" id="GO:0016705">
    <property type="term" value="F:oxidoreductase activity, acting on paired donors, with incorporation or reduction of molecular oxygen"/>
    <property type="evidence" value="ECO:0007669"/>
    <property type="project" value="InterPro"/>
</dbReference>
<comment type="similarity">
    <text evidence="1 8">Belongs to the cytochrome P450 family.</text>
</comment>
<dbReference type="InterPro" id="IPR001128">
    <property type="entry name" value="Cyt_P450"/>
</dbReference>
<dbReference type="PROSITE" id="PS00086">
    <property type="entry name" value="CYTOCHROME_P450"/>
    <property type="match status" value="1"/>
</dbReference>
<keyword evidence="3 7" id="KW-0479">Metal-binding</keyword>
<dbReference type="GO" id="GO:0020037">
    <property type="term" value="F:heme binding"/>
    <property type="evidence" value="ECO:0007669"/>
    <property type="project" value="InterPro"/>
</dbReference>
<proteinExistence type="inferred from homology"/>
<dbReference type="Pfam" id="PF00067">
    <property type="entry name" value="p450"/>
    <property type="match status" value="1"/>
</dbReference>
<dbReference type="PRINTS" id="PR00463">
    <property type="entry name" value="EP450I"/>
</dbReference>
<dbReference type="EMBL" id="CAJOBC010004047">
    <property type="protein sequence ID" value="CAF3812389.1"/>
    <property type="molecule type" value="Genomic_DNA"/>
</dbReference>
<evidence type="ECO:0008006" key="13">
    <source>
        <dbReference type="Google" id="ProtNLM"/>
    </source>
</evidence>
<keyword evidence="4 8" id="KW-0560">Oxidoreductase</keyword>
<dbReference type="PANTHER" id="PTHR24291:SF50">
    <property type="entry name" value="BIFUNCTIONAL ALBAFLAVENONE MONOOXYGENASE_TERPENE SYNTHASE"/>
    <property type="match status" value="1"/>
</dbReference>
<feature type="binding site" description="axial binding residue" evidence="7">
    <location>
        <position position="471"/>
    </location>
    <ligand>
        <name>heme</name>
        <dbReference type="ChEBI" id="CHEBI:30413"/>
    </ligand>
    <ligandPart>
        <name>Fe</name>
        <dbReference type="ChEBI" id="CHEBI:18248"/>
    </ligandPart>
</feature>
<dbReference type="PRINTS" id="PR00385">
    <property type="entry name" value="P450"/>
</dbReference>
<keyword evidence="12" id="KW-1185">Reference proteome</keyword>
<keyword evidence="2 7" id="KW-0349">Heme</keyword>
<keyword evidence="9" id="KW-1133">Transmembrane helix</keyword>
<protein>
    <recommendedName>
        <fullName evidence="13">Cytochrome P450</fullName>
    </recommendedName>
</protein>
<dbReference type="CDD" id="cd00302">
    <property type="entry name" value="cytochrome_P450"/>
    <property type="match status" value="1"/>
</dbReference>
<evidence type="ECO:0000313" key="10">
    <source>
        <dbReference type="EMBL" id="CAF1042208.1"/>
    </source>
</evidence>
<reference evidence="10" key="1">
    <citation type="submission" date="2021-02" db="EMBL/GenBank/DDBJ databases">
        <authorList>
            <person name="Nowell W R."/>
        </authorList>
    </citation>
    <scope>NUCLEOTIDE SEQUENCE</scope>
</reference>
<dbReference type="AlphaFoldDB" id="A0A814JUJ0"/>
<evidence type="ECO:0000256" key="3">
    <source>
        <dbReference type="ARBA" id="ARBA00022723"/>
    </source>
</evidence>
<dbReference type="InterPro" id="IPR036396">
    <property type="entry name" value="Cyt_P450_sf"/>
</dbReference>
<dbReference type="InterPro" id="IPR002401">
    <property type="entry name" value="Cyt_P450_E_grp-I"/>
</dbReference>
<dbReference type="InterPro" id="IPR050196">
    <property type="entry name" value="Cytochrome_P450_Monoox"/>
</dbReference>
<dbReference type="SUPFAM" id="SSF48264">
    <property type="entry name" value="Cytochrome P450"/>
    <property type="match status" value="1"/>
</dbReference>
<evidence type="ECO:0000256" key="6">
    <source>
        <dbReference type="ARBA" id="ARBA00023033"/>
    </source>
</evidence>
<evidence type="ECO:0000256" key="8">
    <source>
        <dbReference type="RuleBase" id="RU000461"/>
    </source>
</evidence>
<evidence type="ECO:0000256" key="1">
    <source>
        <dbReference type="ARBA" id="ARBA00010617"/>
    </source>
</evidence>
<feature type="transmembrane region" description="Helical" evidence="9">
    <location>
        <begin position="6"/>
        <end position="23"/>
    </location>
</feature>
<dbReference type="EMBL" id="CAJNOQ010004047">
    <property type="protein sequence ID" value="CAF1042208.1"/>
    <property type="molecule type" value="Genomic_DNA"/>
</dbReference>
<keyword evidence="5 7" id="KW-0408">Iron</keyword>
<dbReference type="InterPro" id="IPR017972">
    <property type="entry name" value="Cyt_P450_CS"/>
</dbReference>
<sequence>MILSVLLSSIVILIIAIYFYIKWKYYTVHGTIPGLEPEFLSGNLRQLGVVSSNRELIDSYGYACEKMQKVYGDIFQLWIGINHYYVFCRPDHAQEIYTHRNIFDLAKIRTKTFGLISEHALVTLIGPEYKRHAKAVLPMLKKNKFIPQIPIMTNCVDKLITIWKERYENKDNIICTCIVSDSQQLMLDMFTLIAFDYDFGNLNNLLKSAKSSDSNDKFELSDLGKALAIWLNGFQRVTVNGMPAFINYYLLKFDKIYQNALKLLENYSYKIISKCQQETDLNRKAINLVASLVSTLQEDEAAEMLKHEEDKTGLTKHELLGEVLFLLLAGYETTASAISWFIHFVSKYPEIQQKMKEELKHNGITKETSLDDDDLLHKCEYIDCVINETLRIAPLAVGSFRTLTKDAIIDGVKVRQGETVLAAFSVMQRDPRNWKLDPTQFIPERFYGIDAPDRNHHSFAFLPFGGGHRVCAGQEAARLELKVIIIRLMQFVTFTDAPGNNGGRYQRVTVMPKEVAVSIKFD</sequence>
<dbReference type="GO" id="GO:0005506">
    <property type="term" value="F:iron ion binding"/>
    <property type="evidence" value="ECO:0007669"/>
    <property type="project" value="InterPro"/>
</dbReference>
<keyword evidence="6 8" id="KW-0503">Monooxygenase</keyword>
<organism evidence="10 12">
    <name type="scientific">Didymodactylos carnosus</name>
    <dbReference type="NCBI Taxonomy" id="1234261"/>
    <lineage>
        <taxon>Eukaryota</taxon>
        <taxon>Metazoa</taxon>
        <taxon>Spiralia</taxon>
        <taxon>Gnathifera</taxon>
        <taxon>Rotifera</taxon>
        <taxon>Eurotatoria</taxon>
        <taxon>Bdelloidea</taxon>
        <taxon>Philodinida</taxon>
        <taxon>Philodinidae</taxon>
        <taxon>Didymodactylos</taxon>
    </lineage>
</organism>
<keyword evidence="9" id="KW-0812">Transmembrane</keyword>
<dbReference type="OrthoDB" id="3945418at2759"/>
<gene>
    <name evidence="10" type="ORF">GPM918_LOCUS15838</name>
    <name evidence="11" type="ORF">SRO942_LOCUS15838</name>
</gene>
<dbReference type="Proteomes" id="UP000663829">
    <property type="component" value="Unassembled WGS sequence"/>
</dbReference>
<comment type="caution">
    <text evidence="10">The sequence shown here is derived from an EMBL/GenBank/DDBJ whole genome shotgun (WGS) entry which is preliminary data.</text>
</comment>
<name>A0A814JUJ0_9BILA</name>
<evidence type="ECO:0000256" key="7">
    <source>
        <dbReference type="PIRSR" id="PIRSR602401-1"/>
    </source>
</evidence>
<evidence type="ECO:0000256" key="9">
    <source>
        <dbReference type="SAM" id="Phobius"/>
    </source>
</evidence>
<evidence type="ECO:0000256" key="5">
    <source>
        <dbReference type="ARBA" id="ARBA00023004"/>
    </source>
</evidence>
<comment type="cofactor">
    <cofactor evidence="7">
        <name>heme</name>
        <dbReference type="ChEBI" id="CHEBI:30413"/>
    </cofactor>
</comment>
<evidence type="ECO:0000256" key="2">
    <source>
        <dbReference type="ARBA" id="ARBA00022617"/>
    </source>
</evidence>